<accession>A0ABS7Q607</accession>
<reference evidence="1 2" key="1">
    <citation type="submission" date="2021-08" db="EMBL/GenBank/DDBJ databases">
        <title>WGS of actinomycetes from Thailand.</title>
        <authorList>
            <person name="Thawai C."/>
        </authorList>
    </citation>
    <scope>NUCLEOTIDE SEQUENCE [LARGE SCALE GENOMIC DNA]</scope>
    <source>
        <strain evidence="1 2">PLK6-54</strain>
    </source>
</reference>
<sequence length="457" mass="46529">MTQVTSVQPYWDLTFDAGGDPDPHQRDALLSGARGLTDLVVFSHGWNNDLSTANALYDRFYAPFPGLVAAAPKARFGYVGVHWPSMRFSDEPIPDFPHAAALAAPAAGGPALAAPAVGGTPSAAPAAGGSALDARTRADLAAVFPGSEDVVARIADLLAQQPEEPERLAEFAGLVRRLTGVAPQAAVASVLAEDMASAAAGIEPQLLAGDPAAMCDVLADALAQVGCPVAPAQGETILGGLGGRVWDGAKELLRQATYYAMKRRAGTVGEQGLGPLLGGLAAAAPGVRVHLVGHSFGARLVSFALRGLPPGVRVASVTLLQGAFSHYTFSGPLPFDAKGGALHGMQQRVTGPVVACHSSHDQALSVFYPLASRIAGEDESLLGFGDRWGAMGHDGFQSLDGTPVLTLAAALAGPFPGGGCVSVDASAVVCAGGPPSGAHSDICHEELARLVLRATKV</sequence>
<name>A0ABS7Q607_9ACTN</name>
<keyword evidence="2" id="KW-1185">Reference proteome</keyword>
<organism evidence="1 2">
    <name type="scientific">Actinacidiphila acidipaludis</name>
    <dbReference type="NCBI Taxonomy" id="2873382"/>
    <lineage>
        <taxon>Bacteria</taxon>
        <taxon>Bacillati</taxon>
        <taxon>Actinomycetota</taxon>
        <taxon>Actinomycetes</taxon>
        <taxon>Kitasatosporales</taxon>
        <taxon>Streptomycetaceae</taxon>
        <taxon>Actinacidiphila</taxon>
    </lineage>
</organism>
<proteinExistence type="predicted"/>
<dbReference type="SUPFAM" id="SSF53474">
    <property type="entry name" value="alpha/beta-Hydrolases"/>
    <property type="match status" value="1"/>
</dbReference>
<evidence type="ECO:0000313" key="2">
    <source>
        <dbReference type="Proteomes" id="UP000778578"/>
    </source>
</evidence>
<evidence type="ECO:0000313" key="1">
    <source>
        <dbReference type="EMBL" id="MBY8878591.1"/>
    </source>
</evidence>
<dbReference type="Gene3D" id="3.40.50.1820">
    <property type="entry name" value="alpha/beta hydrolase"/>
    <property type="match status" value="1"/>
</dbReference>
<keyword evidence="1" id="KW-0418">Kinase</keyword>
<gene>
    <name evidence="1" type="ORF">K7862_13230</name>
</gene>
<dbReference type="EMBL" id="JAINZZ010000012">
    <property type="protein sequence ID" value="MBY8878591.1"/>
    <property type="molecule type" value="Genomic_DNA"/>
</dbReference>
<dbReference type="Proteomes" id="UP000778578">
    <property type="component" value="Unassembled WGS sequence"/>
</dbReference>
<protein>
    <submittedName>
        <fullName evidence="1">Serine-threonine protein kinase</fullName>
    </submittedName>
</protein>
<keyword evidence="1" id="KW-0808">Transferase</keyword>
<dbReference type="InterPro" id="IPR029058">
    <property type="entry name" value="AB_hydrolase_fold"/>
</dbReference>
<comment type="caution">
    <text evidence="1">The sequence shown here is derived from an EMBL/GenBank/DDBJ whole genome shotgun (WGS) entry which is preliminary data.</text>
</comment>
<dbReference type="GO" id="GO:0016301">
    <property type="term" value="F:kinase activity"/>
    <property type="evidence" value="ECO:0007669"/>
    <property type="project" value="UniProtKB-KW"/>
</dbReference>